<dbReference type="EMBL" id="CAAHFG010000003">
    <property type="protein sequence ID" value="VGO16623.1"/>
    <property type="molecule type" value="Genomic_DNA"/>
</dbReference>
<comment type="catalytic activity">
    <reaction evidence="1">
        <text>ATP + protein L-histidine = ADP + protein N-phospho-L-histidine.</text>
        <dbReference type="EC" id="2.7.13.3"/>
    </reaction>
</comment>
<dbReference type="SUPFAM" id="SSF55874">
    <property type="entry name" value="ATPase domain of HSP90 chaperone/DNA topoisomerase II/histidine kinase"/>
    <property type="match status" value="1"/>
</dbReference>
<dbReference type="GO" id="GO:0004721">
    <property type="term" value="F:phosphoprotein phosphatase activity"/>
    <property type="evidence" value="ECO:0007669"/>
    <property type="project" value="TreeGrafter"/>
</dbReference>
<keyword evidence="5" id="KW-0418">Kinase</keyword>
<proteinExistence type="predicted"/>
<evidence type="ECO:0000256" key="4">
    <source>
        <dbReference type="ARBA" id="ARBA00022679"/>
    </source>
</evidence>
<keyword evidence="11" id="KW-1185">Reference proteome</keyword>
<gene>
    <name evidence="10" type="primary">phoR_4</name>
    <name evidence="10" type="ORF">PDESU_05214</name>
</gene>
<evidence type="ECO:0000256" key="8">
    <source>
        <dbReference type="SAM" id="Phobius"/>
    </source>
</evidence>
<dbReference type="InterPro" id="IPR036890">
    <property type="entry name" value="HATPase_C_sf"/>
</dbReference>
<dbReference type="EC" id="2.7.13.3" evidence="2"/>
<feature type="transmembrane region" description="Helical" evidence="8">
    <location>
        <begin position="12"/>
        <end position="39"/>
    </location>
</feature>
<evidence type="ECO:0000256" key="3">
    <source>
        <dbReference type="ARBA" id="ARBA00022553"/>
    </source>
</evidence>
<dbReference type="PANTHER" id="PTHR45453:SF1">
    <property type="entry name" value="PHOSPHATE REGULON SENSOR PROTEIN PHOR"/>
    <property type="match status" value="1"/>
</dbReference>
<evidence type="ECO:0000256" key="1">
    <source>
        <dbReference type="ARBA" id="ARBA00000085"/>
    </source>
</evidence>
<dbReference type="PROSITE" id="PS50109">
    <property type="entry name" value="HIS_KIN"/>
    <property type="match status" value="1"/>
</dbReference>
<evidence type="ECO:0000259" key="9">
    <source>
        <dbReference type="PROSITE" id="PS50109"/>
    </source>
</evidence>
<dbReference type="SUPFAM" id="SSF47384">
    <property type="entry name" value="Homodimeric domain of signal transducing histidine kinase"/>
    <property type="match status" value="1"/>
</dbReference>
<dbReference type="Proteomes" id="UP000366872">
    <property type="component" value="Unassembled WGS sequence"/>
</dbReference>
<keyword evidence="7 8" id="KW-0472">Membrane</keyword>
<dbReference type="Gene3D" id="3.30.565.10">
    <property type="entry name" value="Histidine kinase-like ATPase, C-terminal domain"/>
    <property type="match status" value="1"/>
</dbReference>
<dbReference type="Pfam" id="PF00512">
    <property type="entry name" value="HisKA"/>
    <property type="match status" value="1"/>
</dbReference>
<dbReference type="InterPro" id="IPR036097">
    <property type="entry name" value="HisK_dim/P_sf"/>
</dbReference>
<evidence type="ECO:0000256" key="6">
    <source>
        <dbReference type="ARBA" id="ARBA00023012"/>
    </source>
</evidence>
<dbReference type="GO" id="GO:0005886">
    <property type="term" value="C:plasma membrane"/>
    <property type="evidence" value="ECO:0007669"/>
    <property type="project" value="TreeGrafter"/>
</dbReference>
<dbReference type="PANTHER" id="PTHR45453">
    <property type="entry name" value="PHOSPHATE REGULON SENSOR PROTEIN PHOR"/>
    <property type="match status" value="1"/>
</dbReference>
<dbReference type="CDD" id="cd00082">
    <property type="entry name" value="HisKA"/>
    <property type="match status" value="1"/>
</dbReference>
<evidence type="ECO:0000256" key="7">
    <source>
        <dbReference type="ARBA" id="ARBA00023136"/>
    </source>
</evidence>
<dbReference type="AlphaFoldDB" id="A0A6C2U9T9"/>
<evidence type="ECO:0000256" key="5">
    <source>
        <dbReference type="ARBA" id="ARBA00022777"/>
    </source>
</evidence>
<feature type="domain" description="Histidine kinase" evidence="9">
    <location>
        <begin position="85"/>
        <end position="303"/>
    </location>
</feature>
<name>A0A6C2U9T9_PONDE</name>
<dbReference type="InterPro" id="IPR003594">
    <property type="entry name" value="HATPase_dom"/>
</dbReference>
<dbReference type="RefSeq" id="WP_136082112.1">
    <property type="nucleotide sequence ID" value="NZ_CAAHFG010000003.1"/>
</dbReference>
<dbReference type="Pfam" id="PF02518">
    <property type="entry name" value="HATPase_c"/>
    <property type="match status" value="1"/>
</dbReference>
<dbReference type="InterPro" id="IPR003661">
    <property type="entry name" value="HisK_dim/P_dom"/>
</dbReference>
<keyword evidence="8" id="KW-0812">Transmembrane</keyword>
<keyword evidence="3" id="KW-0597">Phosphoprotein</keyword>
<keyword evidence="6" id="KW-0902">Two-component regulatory system</keyword>
<dbReference type="SMART" id="SM00387">
    <property type="entry name" value="HATPase_c"/>
    <property type="match status" value="1"/>
</dbReference>
<evidence type="ECO:0000313" key="11">
    <source>
        <dbReference type="Proteomes" id="UP000366872"/>
    </source>
</evidence>
<dbReference type="PRINTS" id="PR00344">
    <property type="entry name" value="BCTRLSENSOR"/>
</dbReference>
<keyword evidence="8" id="KW-1133">Transmembrane helix</keyword>
<dbReference type="InterPro" id="IPR004358">
    <property type="entry name" value="Sig_transdc_His_kin-like_C"/>
</dbReference>
<dbReference type="FunFam" id="1.10.287.130:FF:000001">
    <property type="entry name" value="Two-component sensor histidine kinase"/>
    <property type="match status" value="1"/>
</dbReference>
<dbReference type="GO" id="GO:0000155">
    <property type="term" value="F:phosphorelay sensor kinase activity"/>
    <property type="evidence" value="ECO:0007669"/>
    <property type="project" value="InterPro"/>
</dbReference>
<sequence length="306" mass="33172">MKHFRLNLDLTSVIAILAAGVLLPVMLSTAVGIVSIILAKDSDGIITGVLIISFTATAAGCGLLALVFMGKKARLARQQADFIANVSHELRTPLSAIRLYAQTLESGKLADDPEQTAQCVATILRETTWLNALIDRLLTWRAASKDVLELSLETQPVAEAVYDAIDRFNSMVSPDELTLSVSIETRRCVRHDAKALNSVVLNLLMNAYKYTGIQKQIRVSVQDRDNHVMIEVQDNGIGLTAAEAKHIFQPFYRAVRRDKGETGGVGLGLAIARHLIGQHNGTLSVGSRKDEGSTFTITLPAAENIS</sequence>
<organism evidence="10 11">
    <name type="scientific">Pontiella desulfatans</name>
    <dbReference type="NCBI Taxonomy" id="2750659"/>
    <lineage>
        <taxon>Bacteria</taxon>
        <taxon>Pseudomonadati</taxon>
        <taxon>Kiritimatiellota</taxon>
        <taxon>Kiritimatiellia</taxon>
        <taxon>Kiritimatiellales</taxon>
        <taxon>Pontiellaceae</taxon>
        <taxon>Pontiella</taxon>
    </lineage>
</organism>
<accession>A0A6C2U9T9</accession>
<dbReference type="CDD" id="cd00075">
    <property type="entry name" value="HATPase"/>
    <property type="match status" value="1"/>
</dbReference>
<dbReference type="InterPro" id="IPR005467">
    <property type="entry name" value="His_kinase_dom"/>
</dbReference>
<evidence type="ECO:0000256" key="2">
    <source>
        <dbReference type="ARBA" id="ARBA00012438"/>
    </source>
</evidence>
<keyword evidence="4" id="KW-0808">Transferase</keyword>
<dbReference type="GO" id="GO:0016036">
    <property type="term" value="P:cellular response to phosphate starvation"/>
    <property type="evidence" value="ECO:0007669"/>
    <property type="project" value="TreeGrafter"/>
</dbReference>
<protein>
    <recommendedName>
        <fullName evidence="2">histidine kinase</fullName>
        <ecNumber evidence="2">2.7.13.3</ecNumber>
    </recommendedName>
</protein>
<dbReference type="SMART" id="SM00388">
    <property type="entry name" value="HisKA"/>
    <property type="match status" value="1"/>
</dbReference>
<dbReference type="FunFam" id="3.30.565.10:FF:000006">
    <property type="entry name" value="Sensor histidine kinase WalK"/>
    <property type="match status" value="1"/>
</dbReference>
<dbReference type="Gene3D" id="1.10.287.130">
    <property type="match status" value="1"/>
</dbReference>
<feature type="transmembrane region" description="Helical" evidence="8">
    <location>
        <begin position="45"/>
        <end position="69"/>
    </location>
</feature>
<reference evidence="10 11" key="1">
    <citation type="submission" date="2019-04" db="EMBL/GenBank/DDBJ databases">
        <authorList>
            <person name="Van Vliet M D."/>
        </authorList>
    </citation>
    <scope>NUCLEOTIDE SEQUENCE [LARGE SCALE GENOMIC DNA]</scope>
    <source>
        <strain evidence="10 11">F1</strain>
    </source>
</reference>
<evidence type="ECO:0000313" key="10">
    <source>
        <dbReference type="EMBL" id="VGO16623.1"/>
    </source>
</evidence>
<dbReference type="InterPro" id="IPR050351">
    <property type="entry name" value="BphY/WalK/GraS-like"/>
</dbReference>